<sequence length="109" mass="10969">MTGMTGAKAWGLSVLSGAVLAAGLVGCGPRTPPTVSMRVTGGPDNATVTVDDQFVGSLAVVAARGVALPVGVHHVTVEAAGFLPWDKTVEAKQGEGPVRLDVKLVPIPD</sequence>
<dbReference type="AlphaFoldDB" id="A0A0K1Q9D4"/>
<keyword evidence="3" id="KW-1185">Reference proteome</keyword>
<proteinExistence type="predicted"/>
<dbReference type="EMBL" id="CP012333">
    <property type="protein sequence ID" value="AKV02343.1"/>
    <property type="molecule type" value="Genomic_DNA"/>
</dbReference>
<reference evidence="2 3" key="1">
    <citation type="submission" date="2015-08" db="EMBL/GenBank/DDBJ databases">
        <authorList>
            <person name="Babu N.S."/>
            <person name="Beckwith C.J."/>
            <person name="Beseler K.G."/>
            <person name="Brison A."/>
            <person name="Carone J.V."/>
            <person name="Caskin T.P."/>
            <person name="Diamond M."/>
            <person name="Durham M.E."/>
            <person name="Foxe J.M."/>
            <person name="Go M."/>
            <person name="Henderson B.A."/>
            <person name="Jones I.B."/>
            <person name="McGettigan J.A."/>
            <person name="Micheletti S.J."/>
            <person name="Nasrallah M.E."/>
            <person name="Ortiz D."/>
            <person name="Piller C.R."/>
            <person name="Privatt S.R."/>
            <person name="Schneider S.L."/>
            <person name="Sharp S."/>
            <person name="Smith T.C."/>
            <person name="Stanton J.D."/>
            <person name="Ullery H.E."/>
            <person name="Wilson R.J."/>
            <person name="Serrano M.G."/>
            <person name="Buck G."/>
            <person name="Lee V."/>
            <person name="Wang Y."/>
            <person name="Carvalho R."/>
            <person name="Voegtly L."/>
            <person name="Shi R."/>
            <person name="Duckworth R."/>
            <person name="Johnson A."/>
            <person name="Loviza R."/>
            <person name="Walstead R."/>
            <person name="Shah Z."/>
            <person name="Kiflezghi M."/>
            <person name="Wade K."/>
            <person name="Ball S.L."/>
            <person name="Bradley K.W."/>
            <person name="Asai D.J."/>
            <person name="Bowman C.A."/>
            <person name="Russell D.A."/>
            <person name="Pope W.H."/>
            <person name="Jacobs-Sera D."/>
            <person name="Hendrix R.W."/>
            <person name="Hatfull G.F."/>
        </authorList>
    </citation>
    <scope>NUCLEOTIDE SEQUENCE [LARGE SCALE GENOMIC DNA]</scope>
    <source>
        <strain evidence="2 3">DSM 27648</strain>
    </source>
</reference>
<dbReference type="STRING" id="1391654.AKJ09_09006"/>
<dbReference type="InterPro" id="IPR013229">
    <property type="entry name" value="PEGA"/>
</dbReference>
<organism evidence="2 3">
    <name type="scientific">Labilithrix luteola</name>
    <dbReference type="NCBI Taxonomy" id="1391654"/>
    <lineage>
        <taxon>Bacteria</taxon>
        <taxon>Pseudomonadati</taxon>
        <taxon>Myxococcota</taxon>
        <taxon>Polyangia</taxon>
        <taxon>Polyangiales</taxon>
        <taxon>Labilitrichaceae</taxon>
        <taxon>Labilithrix</taxon>
    </lineage>
</organism>
<dbReference type="Proteomes" id="UP000064967">
    <property type="component" value="Chromosome"/>
</dbReference>
<gene>
    <name evidence="2" type="ORF">AKJ09_09006</name>
</gene>
<feature type="domain" description="PEGA" evidence="1">
    <location>
        <begin position="36"/>
        <end position="106"/>
    </location>
</feature>
<evidence type="ECO:0000313" key="3">
    <source>
        <dbReference type="Proteomes" id="UP000064967"/>
    </source>
</evidence>
<protein>
    <recommendedName>
        <fullName evidence="1">PEGA domain-containing protein</fullName>
    </recommendedName>
</protein>
<accession>A0A0K1Q9D4</accession>
<dbReference type="Pfam" id="PF08308">
    <property type="entry name" value="PEGA"/>
    <property type="match status" value="1"/>
</dbReference>
<evidence type="ECO:0000313" key="2">
    <source>
        <dbReference type="EMBL" id="AKV02343.1"/>
    </source>
</evidence>
<dbReference type="KEGG" id="llu:AKJ09_09006"/>
<evidence type="ECO:0000259" key="1">
    <source>
        <dbReference type="Pfam" id="PF08308"/>
    </source>
</evidence>
<name>A0A0K1Q9D4_9BACT</name>